<proteinExistence type="inferred from homology"/>
<evidence type="ECO:0000259" key="3">
    <source>
        <dbReference type="Pfam" id="PF00892"/>
    </source>
</evidence>
<dbReference type="EMBL" id="LGRX02028338">
    <property type="protein sequence ID" value="KAK3248185.1"/>
    <property type="molecule type" value="Genomic_DNA"/>
</dbReference>
<comment type="caution">
    <text evidence="4">The sequence shown here is derived from an EMBL/GenBank/DDBJ whole genome shotgun (WGS) entry which is preliminary data.</text>
</comment>
<keyword evidence="2" id="KW-0472">Membrane</keyword>
<name>A0AAE0F2Q3_9CHLO</name>
<dbReference type="InterPro" id="IPR026505">
    <property type="entry name" value="Solute_c_fam_35_mem_F3/F4"/>
</dbReference>
<dbReference type="InterPro" id="IPR037185">
    <property type="entry name" value="EmrE-like"/>
</dbReference>
<keyword evidence="5" id="KW-1185">Reference proteome</keyword>
<dbReference type="PANTHER" id="PTHR19346:SF4">
    <property type="entry name" value="SUGAR PHOSPHATE TRANSPORTER DOMAIN-CONTAINING PROTEIN"/>
    <property type="match status" value="1"/>
</dbReference>
<evidence type="ECO:0000313" key="5">
    <source>
        <dbReference type="Proteomes" id="UP001190700"/>
    </source>
</evidence>
<accession>A0AAE0F2Q3</accession>
<evidence type="ECO:0000256" key="2">
    <source>
        <dbReference type="SAM" id="Phobius"/>
    </source>
</evidence>
<evidence type="ECO:0000256" key="1">
    <source>
        <dbReference type="ARBA" id="ARBA00007635"/>
    </source>
</evidence>
<dbReference type="Proteomes" id="UP001190700">
    <property type="component" value="Unassembled WGS sequence"/>
</dbReference>
<dbReference type="SUPFAM" id="SSF103481">
    <property type="entry name" value="Multidrug resistance efflux transporter EmrE"/>
    <property type="match status" value="1"/>
</dbReference>
<reference evidence="4 5" key="1">
    <citation type="journal article" date="2015" name="Genome Biol. Evol.">
        <title>Comparative Genomics of a Bacterivorous Green Alga Reveals Evolutionary Causalities and Consequences of Phago-Mixotrophic Mode of Nutrition.</title>
        <authorList>
            <person name="Burns J.A."/>
            <person name="Paasch A."/>
            <person name="Narechania A."/>
            <person name="Kim E."/>
        </authorList>
    </citation>
    <scope>NUCLEOTIDE SEQUENCE [LARGE SCALE GENOMIC DNA]</scope>
    <source>
        <strain evidence="4 5">PLY_AMNH</strain>
    </source>
</reference>
<feature type="domain" description="EamA" evidence="3">
    <location>
        <begin position="30"/>
        <end position="96"/>
    </location>
</feature>
<gene>
    <name evidence="4" type="ORF">CYMTET_42339</name>
</gene>
<comment type="similarity">
    <text evidence="1">Belongs to the drug/metabolite transporter (DMT) superfamily. Plant drug/metabolite exporter (P-DME) (TC 2.A.7.4) family.</text>
</comment>
<dbReference type="AlphaFoldDB" id="A0AAE0F2Q3"/>
<feature type="transmembrane region" description="Helical" evidence="2">
    <location>
        <begin position="149"/>
        <end position="169"/>
    </location>
</feature>
<dbReference type="Pfam" id="PF00892">
    <property type="entry name" value="EamA"/>
    <property type="match status" value="1"/>
</dbReference>
<keyword evidence="2" id="KW-1133">Transmembrane helix</keyword>
<dbReference type="Gene3D" id="1.10.3730.20">
    <property type="match status" value="1"/>
</dbReference>
<dbReference type="GO" id="GO:0016020">
    <property type="term" value="C:membrane"/>
    <property type="evidence" value="ECO:0007669"/>
    <property type="project" value="InterPro"/>
</dbReference>
<feature type="transmembrane region" description="Helical" evidence="2">
    <location>
        <begin position="26"/>
        <end position="45"/>
    </location>
</feature>
<keyword evidence="2" id="KW-0812">Transmembrane</keyword>
<evidence type="ECO:0000313" key="4">
    <source>
        <dbReference type="EMBL" id="KAK3248185.1"/>
    </source>
</evidence>
<dbReference type="PANTHER" id="PTHR19346">
    <property type="entry name" value="SUGAR PHOSPHATE TRANSPORTER DOMAIN-CONTAINING PROTEIN"/>
    <property type="match status" value="1"/>
</dbReference>
<sequence>MDGPNILINTENGFVDRQHVKSNATLPNAFAFVLLYLSFGVIWLFSLKGTSLGVNTSLHNLRVAFSMILSVIFLQEEVTTHKVLGMGLMGIGSVALLVGASGDASANTGAGIVQVITSAFIYAAYGVLYSKKVQPEFSSSSQIMEWTGMMGLSTVLAAPFMAALGKFALDLHL</sequence>
<protein>
    <recommendedName>
        <fullName evidence="3">EamA domain-containing protein</fullName>
    </recommendedName>
</protein>
<feature type="transmembrane region" description="Helical" evidence="2">
    <location>
        <begin position="83"/>
        <end position="102"/>
    </location>
</feature>
<dbReference type="InterPro" id="IPR000620">
    <property type="entry name" value="EamA_dom"/>
</dbReference>
<organism evidence="4 5">
    <name type="scientific">Cymbomonas tetramitiformis</name>
    <dbReference type="NCBI Taxonomy" id="36881"/>
    <lineage>
        <taxon>Eukaryota</taxon>
        <taxon>Viridiplantae</taxon>
        <taxon>Chlorophyta</taxon>
        <taxon>Pyramimonadophyceae</taxon>
        <taxon>Pyramimonadales</taxon>
        <taxon>Pyramimonadaceae</taxon>
        <taxon>Cymbomonas</taxon>
    </lineage>
</organism>
<feature type="transmembrane region" description="Helical" evidence="2">
    <location>
        <begin position="108"/>
        <end position="128"/>
    </location>
</feature>